<dbReference type="RefSeq" id="XP_049151731.1">
    <property type="nucleotide sequence ID" value="XM_049294585.1"/>
</dbReference>
<evidence type="ECO:0000313" key="1">
    <source>
        <dbReference type="EMBL" id="UQC90130.1"/>
    </source>
</evidence>
<reference evidence="1" key="1">
    <citation type="journal article" date="2021" name="Mol. Plant Microbe Interact.">
        <title>Complete Genome Sequence of the Plant-Pathogenic Fungus Colletotrichum lupini.</title>
        <authorList>
            <person name="Baroncelli R."/>
            <person name="Pensec F."/>
            <person name="Da Lio D."/>
            <person name="Boufleur T."/>
            <person name="Vicente I."/>
            <person name="Sarrocco S."/>
            <person name="Picot A."/>
            <person name="Baraldi E."/>
            <person name="Sukno S."/>
            <person name="Thon M."/>
            <person name="Le Floch G."/>
        </authorList>
    </citation>
    <scope>NUCLEOTIDE SEQUENCE</scope>
    <source>
        <strain evidence="1">IMI 504893</strain>
    </source>
</reference>
<protein>
    <submittedName>
        <fullName evidence="1">Uncharacterized protein</fullName>
    </submittedName>
</protein>
<dbReference type="Proteomes" id="UP000830671">
    <property type="component" value="Chromosome 8"/>
</dbReference>
<dbReference type="EMBL" id="CP019480">
    <property type="protein sequence ID" value="UQC90130.1"/>
    <property type="molecule type" value="Genomic_DNA"/>
</dbReference>
<gene>
    <name evidence="1" type="ORF">CLUP02_15661</name>
</gene>
<sequence length="163" mass="18452">MTQRTNRHWILPHGRTPAAIGLELAYQLLATAPKYPSSTRSWTGRSLLMRTTTGVSLPSPGRKHHDNLCFCSRITKKLLSPVVLEALEVAPRYRRRDRQRHTGVEWRWLPGCGITVFLSIQALCNPSKVRCPLAKLLLFHLESHSRGAAFAARTTGRENPDYQ</sequence>
<dbReference type="KEGG" id="clup:CLUP02_15661"/>
<accession>A0A9Q8T7B3</accession>
<proteinExistence type="predicted"/>
<name>A0A9Q8T7B3_9PEZI</name>
<organism evidence="1 2">
    <name type="scientific">Colletotrichum lupini</name>
    <dbReference type="NCBI Taxonomy" id="145971"/>
    <lineage>
        <taxon>Eukaryota</taxon>
        <taxon>Fungi</taxon>
        <taxon>Dikarya</taxon>
        <taxon>Ascomycota</taxon>
        <taxon>Pezizomycotina</taxon>
        <taxon>Sordariomycetes</taxon>
        <taxon>Hypocreomycetidae</taxon>
        <taxon>Glomerellales</taxon>
        <taxon>Glomerellaceae</taxon>
        <taxon>Colletotrichum</taxon>
        <taxon>Colletotrichum acutatum species complex</taxon>
    </lineage>
</organism>
<evidence type="ECO:0000313" key="2">
    <source>
        <dbReference type="Proteomes" id="UP000830671"/>
    </source>
</evidence>
<keyword evidence="2" id="KW-1185">Reference proteome</keyword>
<dbReference type="AlphaFoldDB" id="A0A9Q8T7B3"/>
<dbReference type="GeneID" id="73349595"/>